<evidence type="ECO:0008006" key="4">
    <source>
        <dbReference type="Google" id="ProtNLM"/>
    </source>
</evidence>
<dbReference type="OrthoDB" id="2240743at2"/>
<comment type="caution">
    <text evidence="2">The sequence shown here is derived from an EMBL/GenBank/DDBJ whole genome shotgun (WGS) entry which is preliminary data.</text>
</comment>
<protein>
    <recommendedName>
        <fullName evidence="4">Adhesin domain-containing protein</fullName>
    </recommendedName>
</protein>
<organism evidence="2 3">
    <name type="scientific">Colwellia psychrerythraea</name>
    <name type="common">Vibrio psychroerythus</name>
    <dbReference type="NCBI Taxonomy" id="28229"/>
    <lineage>
        <taxon>Bacteria</taxon>
        <taxon>Pseudomonadati</taxon>
        <taxon>Pseudomonadota</taxon>
        <taxon>Gammaproteobacteria</taxon>
        <taxon>Alteromonadales</taxon>
        <taxon>Colwelliaceae</taxon>
        <taxon>Colwellia</taxon>
    </lineage>
</organism>
<dbReference type="AlphaFoldDB" id="A0A099L335"/>
<evidence type="ECO:0000313" key="3">
    <source>
        <dbReference type="Proteomes" id="UP000029868"/>
    </source>
</evidence>
<evidence type="ECO:0000256" key="1">
    <source>
        <dbReference type="SAM" id="SignalP"/>
    </source>
</evidence>
<reference evidence="2 3" key="1">
    <citation type="submission" date="2014-08" db="EMBL/GenBank/DDBJ databases">
        <title>Genomic and Phenotypic Diversity of Colwellia psychrerythraea strains from Disparate Marine Basins.</title>
        <authorList>
            <person name="Techtmann S.M."/>
            <person name="Stelling S.C."/>
            <person name="Utturkar S.M."/>
            <person name="Alshibli N."/>
            <person name="Harris A."/>
            <person name="Brown S.D."/>
            <person name="Hazen T.C."/>
        </authorList>
    </citation>
    <scope>NUCLEOTIDE SEQUENCE [LARGE SCALE GENOMIC DNA]</scope>
    <source>
        <strain evidence="2 3">GAB14E</strain>
    </source>
</reference>
<dbReference type="PATRIC" id="fig|28229.3.peg.1163"/>
<dbReference type="EMBL" id="JQEC01000011">
    <property type="protein sequence ID" value="KGJ96278.1"/>
    <property type="molecule type" value="Genomic_DNA"/>
</dbReference>
<sequence length="258" mass="27691">MSKVIKNSSLMSVVLTSLILLSLQASAKINEEIEKTFIISSQSDFNLSNINGAVTINSWSKNKVKILASVTALTQQSRDDVSINMTQQGQKVTVSTDYKENSYRQNKQSAKVDYQVWLPVDANLSSIELINGNLVIKNIAGNVEAQVVNGNISATGLRGNSNISSVNGSVDVLYDKAANNINDIEVETVNGSIKLFLPDHINADITADTMHGSINNAFALTAKKNGFSGHNLRGQLGNGDGHINLDSVNGSINVLKSE</sequence>
<evidence type="ECO:0000313" key="2">
    <source>
        <dbReference type="EMBL" id="KGJ96278.1"/>
    </source>
</evidence>
<dbReference type="RefSeq" id="WP_033081232.1">
    <property type="nucleotide sequence ID" value="NZ_JQEC01000011.1"/>
</dbReference>
<keyword evidence="1" id="KW-0732">Signal</keyword>
<feature type="chain" id="PRO_5001957602" description="Adhesin domain-containing protein" evidence="1">
    <location>
        <begin position="28"/>
        <end position="258"/>
    </location>
</feature>
<gene>
    <name evidence="2" type="ORF">GAB14E_0225</name>
</gene>
<name>A0A099L335_COLPS</name>
<proteinExistence type="predicted"/>
<accession>A0A099L335</accession>
<feature type="signal peptide" evidence="1">
    <location>
        <begin position="1"/>
        <end position="27"/>
    </location>
</feature>
<dbReference type="Proteomes" id="UP000029868">
    <property type="component" value="Unassembled WGS sequence"/>
</dbReference>